<proteinExistence type="inferred from homology"/>
<evidence type="ECO:0000256" key="7">
    <source>
        <dbReference type="ARBA" id="ARBA00022741"/>
    </source>
</evidence>
<evidence type="ECO:0000256" key="4">
    <source>
        <dbReference type="ARBA" id="ARBA00022490"/>
    </source>
</evidence>
<comment type="caution">
    <text evidence="11">The sequence shown here is derived from an EMBL/GenBank/DDBJ whole genome shotgun (WGS) entry which is preliminary data.</text>
</comment>
<dbReference type="Gene3D" id="3.40.50.300">
    <property type="entry name" value="P-loop containing nucleotide triphosphate hydrolases"/>
    <property type="match status" value="1"/>
</dbReference>
<keyword evidence="4" id="KW-0963">Cytoplasm</keyword>
<dbReference type="RefSeq" id="WP_140655620.1">
    <property type="nucleotide sequence ID" value="NZ_RCZO01000013.1"/>
</dbReference>
<evidence type="ECO:0000256" key="2">
    <source>
        <dbReference type="ARBA" id="ARBA00007599"/>
    </source>
</evidence>
<keyword evidence="7" id="KW-0547">Nucleotide-binding</keyword>
<evidence type="ECO:0000313" key="11">
    <source>
        <dbReference type="EMBL" id="TPG04484.1"/>
    </source>
</evidence>
<protein>
    <recommendedName>
        <fullName evidence="3">tRNA threonylcarbamoyladenosine biosynthesis protein TsaE</fullName>
    </recommendedName>
    <alternativeName>
        <fullName evidence="10">t(6)A37 threonylcarbamoyladenosine biosynthesis protein TsaE</fullName>
    </alternativeName>
</protein>
<dbReference type="GO" id="GO:0005524">
    <property type="term" value="F:ATP binding"/>
    <property type="evidence" value="ECO:0007669"/>
    <property type="project" value="UniProtKB-KW"/>
</dbReference>
<comment type="similarity">
    <text evidence="2">Belongs to the TsaE family.</text>
</comment>
<keyword evidence="6" id="KW-0479">Metal-binding</keyword>
<accession>A0A502BVV6</accession>
<keyword evidence="9" id="KW-0460">Magnesium</keyword>
<keyword evidence="11" id="KW-0808">Transferase</keyword>
<keyword evidence="5" id="KW-0819">tRNA processing</keyword>
<dbReference type="GO" id="GO:0046872">
    <property type="term" value="F:metal ion binding"/>
    <property type="evidence" value="ECO:0007669"/>
    <property type="project" value="UniProtKB-KW"/>
</dbReference>
<dbReference type="InterPro" id="IPR027417">
    <property type="entry name" value="P-loop_NTPase"/>
</dbReference>
<keyword evidence="12" id="KW-1185">Reference proteome</keyword>
<evidence type="ECO:0000256" key="5">
    <source>
        <dbReference type="ARBA" id="ARBA00022694"/>
    </source>
</evidence>
<evidence type="ECO:0000256" key="6">
    <source>
        <dbReference type="ARBA" id="ARBA00022723"/>
    </source>
</evidence>
<organism evidence="11 12">
    <name type="scientific">Rhodanobacter glycinis</name>
    <dbReference type="NCBI Taxonomy" id="582702"/>
    <lineage>
        <taxon>Bacteria</taxon>
        <taxon>Pseudomonadati</taxon>
        <taxon>Pseudomonadota</taxon>
        <taxon>Gammaproteobacteria</taxon>
        <taxon>Lysobacterales</taxon>
        <taxon>Rhodanobacteraceae</taxon>
        <taxon>Rhodanobacter</taxon>
    </lineage>
</organism>
<dbReference type="AlphaFoldDB" id="A0A502BVV6"/>
<evidence type="ECO:0000313" key="12">
    <source>
        <dbReference type="Proteomes" id="UP000319486"/>
    </source>
</evidence>
<reference evidence="11 12" key="1">
    <citation type="journal article" date="2019" name="Environ. Microbiol.">
        <title>Species interactions and distinct microbial communities in high Arctic permafrost affected cryosols are associated with the CH4 and CO2 gas fluxes.</title>
        <authorList>
            <person name="Altshuler I."/>
            <person name="Hamel J."/>
            <person name="Turney S."/>
            <person name="Magnuson E."/>
            <person name="Levesque R."/>
            <person name="Greer C."/>
            <person name="Whyte L.G."/>
        </authorList>
    </citation>
    <scope>NUCLEOTIDE SEQUENCE [LARGE SCALE GENOMIC DNA]</scope>
    <source>
        <strain evidence="11 12">S13Y</strain>
    </source>
</reference>
<dbReference type="InterPro" id="IPR003442">
    <property type="entry name" value="T6A_TsaE"/>
</dbReference>
<dbReference type="GO" id="GO:0016740">
    <property type="term" value="F:transferase activity"/>
    <property type="evidence" value="ECO:0007669"/>
    <property type="project" value="UniProtKB-KW"/>
</dbReference>
<gene>
    <name evidence="11" type="primary">tsaE</name>
    <name evidence="11" type="ORF">EAH88_17740</name>
</gene>
<dbReference type="GO" id="GO:0002949">
    <property type="term" value="P:tRNA threonylcarbamoyladenosine modification"/>
    <property type="evidence" value="ECO:0007669"/>
    <property type="project" value="InterPro"/>
</dbReference>
<evidence type="ECO:0000256" key="1">
    <source>
        <dbReference type="ARBA" id="ARBA00004496"/>
    </source>
</evidence>
<evidence type="ECO:0000256" key="3">
    <source>
        <dbReference type="ARBA" id="ARBA00019010"/>
    </source>
</evidence>
<dbReference type="SUPFAM" id="SSF52540">
    <property type="entry name" value="P-loop containing nucleoside triphosphate hydrolases"/>
    <property type="match status" value="1"/>
</dbReference>
<dbReference type="Proteomes" id="UP000319486">
    <property type="component" value="Unassembled WGS sequence"/>
</dbReference>
<dbReference type="Pfam" id="PF02367">
    <property type="entry name" value="TsaE"/>
    <property type="match status" value="1"/>
</dbReference>
<dbReference type="NCBIfam" id="TIGR00150">
    <property type="entry name" value="T6A_YjeE"/>
    <property type="match status" value="1"/>
</dbReference>
<evidence type="ECO:0000256" key="8">
    <source>
        <dbReference type="ARBA" id="ARBA00022840"/>
    </source>
</evidence>
<comment type="subcellular location">
    <subcellularLocation>
        <location evidence="1">Cytoplasm</location>
    </subcellularLocation>
</comment>
<dbReference type="EMBL" id="RCZO01000013">
    <property type="protein sequence ID" value="TPG04484.1"/>
    <property type="molecule type" value="Genomic_DNA"/>
</dbReference>
<dbReference type="PANTHER" id="PTHR33540">
    <property type="entry name" value="TRNA THREONYLCARBAMOYLADENOSINE BIOSYNTHESIS PROTEIN TSAE"/>
    <property type="match status" value="1"/>
</dbReference>
<dbReference type="PANTHER" id="PTHR33540:SF2">
    <property type="entry name" value="TRNA THREONYLCARBAMOYLADENOSINE BIOSYNTHESIS PROTEIN TSAE"/>
    <property type="match status" value="1"/>
</dbReference>
<dbReference type="GO" id="GO:0005737">
    <property type="term" value="C:cytoplasm"/>
    <property type="evidence" value="ECO:0007669"/>
    <property type="project" value="UniProtKB-SubCell"/>
</dbReference>
<evidence type="ECO:0000256" key="10">
    <source>
        <dbReference type="ARBA" id="ARBA00032441"/>
    </source>
</evidence>
<name>A0A502BVV6_9GAMM</name>
<sequence>MTERTGPGPANPGHIEYGREWSLSDEAATAALAARLARVLDDGLVLYLHGPLGAGKTSFARALLTALGVGERVKSPTYSLVEGYMARGRPAWHLDLYRIADPGELEWLGLDALADPAALVLVEWPERGAGALPAADLELRLDYAGQGRQALLRAFTAHGERLLARLP</sequence>
<evidence type="ECO:0000256" key="9">
    <source>
        <dbReference type="ARBA" id="ARBA00022842"/>
    </source>
</evidence>
<keyword evidence="8" id="KW-0067">ATP-binding</keyword>